<dbReference type="eggNOG" id="ENOG502RKN5">
    <property type="taxonomic scope" value="Eukaryota"/>
</dbReference>
<dbReference type="Proteomes" id="UP000008744">
    <property type="component" value="Unassembled WGS sequence"/>
</dbReference>
<accession>B4H5C7</accession>
<reference evidence="1 2" key="1">
    <citation type="journal article" date="2007" name="Nature">
        <title>Evolution of genes and genomes on the Drosophila phylogeny.</title>
        <authorList>
            <consortium name="Drosophila 12 Genomes Consortium"/>
            <person name="Clark A.G."/>
            <person name="Eisen M.B."/>
            <person name="Smith D.R."/>
            <person name="Bergman C.M."/>
            <person name="Oliver B."/>
            <person name="Markow T.A."/>
            <person name="Kaufman T.C."/>
            <person name="Kellis M."/>
            <person name="Gelbart W."/>
            <person name="Iyer V.N."/>
            <person name="Pollard D.A."/>
            <person name="Sackton T.B."/>
            <person name="Larracuente A.M."/>
            <person name="Singh N.D."/>
            <person name="Abad J.P."/>
            <person name="Abt D.N."/>
            <person name="Adryan B."/>
            <person name="Aguade M."/>
            <person name="Akashi H."/>
            <person name="Anderson W.W."/>
            <person name="Aquadro C.F."/>
            <person name="Ardell D.H."/>
            <person name="Arguello R."/>
            <person name="Artieri C.G."/>
            <person name="Barbash D.A."/>
            <person name="Barker D."/>
            <person name="Barsanti P."/>
            <person name="Batterham P."/>
            <person name="Batzoglou S."/>
            <person name="Begun D."/>
            <person name="Bhutkar A."/>
            <person name="Blanco E."/>
            <person name="Bosak S.A."/>
            <person name="Bradley R.K."/>
            <person name="Brand A.D."/>
            <person name="Brent M.R."/>
            <person name="Brooks A.N."/>
            <person name="Brown R.H."/>
            <person name="Butlin R.K."/>
            <person name="Caggese C."/>
            <person name="Calvi B.R."/>
            <person name="Bernardo de Carvalho A."/>
            <person name="Caspi A."/>
            <person name="Castrezana S."/>
            <person name="Celniker S.E."/>
            <person name="Chang J.L."/>
            <person name="Chapple C."/>
            <person name="Chatterji S."/>
            <person name="Chinwalla A."/>
            <person name="Civetta A."/>
            <person name="Clifton S.W."/>
            <person name="Comeron J.M."/>
            <person name="Costello J.C."/>
            <person name="Coyne J.A."/>
            <person name="Daub J."/>
            <person name="David R.G."/>
            <person name="Delcher A.L."/>
            <person name="Delehaunty K."/>
            <person name="Do C.B."/>
            <person name="Ebling H."/>
            <person name="Edwards K."/>
            <person name="Eickbush T."/>
            <person name="Evans J.D."/>
            <person name="Filipski A."/>
            <person name="Findeiss S."/>
            <person name="Freyhult E."/>
            <person name="Fulton L."/>
            <person name="Fulton R."/>
            <person name="Garcia A.C."/>
            <person name="Gardiner A."/>
            <person name="Garfield D.A."/>
            <person name="Garvin B.E."/>
            <person name="Gibson G."/>
            <person name="Gilbert D."/>
            <person name="Gnerre S."/>
            <person name="Godfrey J."/>
            <person name="Good R."/>
            <person name="Gotea V."/>
            <person name="Gravely B."/>
            <person name="Greenberg A.J."/>
            <person name="Griffiths-Jones S."/>
            <person name="Gross S."/>
            <person name="Guigo R."/>
            <person name="Gustafson E.A."/>
            <person name="Haerty W."/>
            <person name="Hahn M.W."/>
            <person name="Halligan D.L."/>
            <person name="Halpern A.L."/>
            <person name="Halter G.M."/>
            <person name="Han M.V."/>
            <person name="Heger A."/>
            <person name="Hillier L."/>
            <person name="Hinrichs A.S."/>
            <person name="Holmes I."/>
            <person name="Hoskins R.A."/>
            <person name="Hubisz M.J."/>
            <person name="Hultmark D."/>
            <person name="Huntley M.A."/>
            <person name="Jaffe D.B."/>
            <person name="Jagadeeshan S."/>
            <person name="Jeck W.R."/>
            <person name="Johnson J."/>
            <person name="Jones C.D."/>
            <person name="Jordan W.C."/>
            <person name="Karpen G.H."/>
            <person name="Kataoka E."/>
            <person name="Keightley P.D."/>
            <person name="Kheradpour P."/>
            <person name="Kirkness E.F."/>
            <person name="Koerich L.B."/>
            <person name="Kristiansen K."/>
            <person name="Kudrna D."/>
            <person name="Kulathinal R.J."/>
            <person name="Kumar S."/>
            <person name="Kwok R."/>
            <person name="Lander E."/>
            <person name="Langley C.H."/>
            <person name="Lapoint R."/>
            <person name="Lazzaro B.P."/>
            <person name="Lee S.J."/>
            <person name="Levesque L."/>
            <person name="Li R."/>
            <person name="Lin C.F."/>
            <person name="Lin M.F."/>
            <person name="Lindblad-Toh K."/>
            <person name="Llopart A."/>
            <person name="Long M."/>
            <person name="Low L."/>
            <person name="Lozovsky E."/>
            <person name="Lu J."/>
            <person name="Luo M."/>
            <person name="Machado C.A."/>
            <person name="Makalowski W."/>
            <person name="Marzo M."/>
            <person name="Matsuda M."/>
            <person name="Matzkin L."/>
            <person name="McAllister B."/>
            <person name="McBride C.S."/>
            <person name="McKernan B."/>
            <person name="McKernan K."/>
            <person name="Mendez-Lago M."/>
            <person name="Minx P."/>
            <person name="Mollenhauer M.U."/>
            <person name="Montooth K."/>
            <person name="Mount S.M."/>
            <person name="Mu X."/>
            <person name="Myers E."/>
            <person name="Negre B."/>
            <person name="Newfeld S."/>
            <person name="Nielsen R."/>
            <person name="Noor M.A."/>
            <person name="O'Grady P."/>
            <person name="Pachter L."/>
            <person name="Papaceit M."/>
            <person name="Parisi M.J."/>
            <person name="Parisi M."/>
            <person name="Parts L."/>
            <person name="Pedersen J.S."/>
            <person name="Pesole G."/>
            <person name="Phillippy A.M."/>
            <person name="Ponting C.P."/>
            <person name="Pop M."/>
            <person name="Porcelli D."/>
            <person name="Powell J.R."/>
            <person name="Prohaska S."/>
            <person name="Pruitt K."/>
            <person name="Puig M."/>
            <person name="Quesneville H."/>
            <person name="Ram K.R."/>
            <person name="Rand D."/>
            <person name="Rasmussen M.D."/>
            <person name="Reed L.K."/>
            <person name="Reenan R."/>
            <person name="Reily A."/>
            <person name="Remington K.A."/>
            <person name="Rieger T.T."/>
            <person name="Ritchie M.G."/>
            <person name="Robin C."/>
            <person name="Rogers Y.H."/>
            <person name="Rohde C."/>
            <person name="Rozas J."/>
            <person name="Rubenfield M.J."/>
            <person name="Ruiz A."/>
            <person name="Russo S."/>
            <person name="Salzberg S.L."/>
            <person name="Sanchez-Gracia A."/>
            <person name="Saranga D.J."/>
            <person name="Sato H."/>
            <person name="Schaeffer S.W."/>
            <person name="Schatz M.C."/>
            <person name="Schlenke T."/>
            <person name="Schwartz R."/>
            <person name="Segarra C."/>
            <person name="Singh R.S."/>
            <person name="Sirot L."/>
            <person name="Sirota M."/>
            <person name="Sisneros N.B."/>
            <person name="Smith C.D."/>
            <person name="Smith T.F."/>
            <person name="Spieth J."/>
            <person name="Stage D.E."/>
            <person name="Stark A."/>
            <person name="Stephan W."/>
            <person name="Strausberg R.L."/>
            <person name="Strempel S."/>
            <person name="Sturgill D."/>
            <person name="Sutton G."/>
            <person name="Sutton G.G."/>
            <person name="Tao W."/>
            <person name="Teichmann S."/>
            <person name="Tobari Y.N."/>
            <person name="Tomimura Y."/>
            <person name="Tsolas J.M."/>
            <person name="Valente V.L."/>
            <person name="Venter E."/>
            <person name="Venter J.C."/>
            <person name="Vicario S."/>
            <person name="Vieira F.G."/>
            <person name="Vilella A.J."/>
            <person name="Villasante A."/>
            <person name="Walenz B."/>
            <person name="Wang J."/>
            <person name="Wasserman M."/>
            <person name="Watts T."/>
            <person name="Wilson D."/>
            <person name="Wilson R.K."/>
            <person name="Wing R.A."/>
            <person name="Wolfner M.F."/>
            <person name="Wong A."/>
            <person name="Wong G.K."/>
            <person name="Wu C.I."/>
            <person name="Wu G."/>
            <person name="Yamamoto D."/>
            <person name="Yang H.P."/>
            <person name="Yang S.P."/>
            <person name="Yorke J.A."/>
            <person name="Yoshida K."/>
            <person name="Zdobnov E."/>
            <person name="Zhang P."/>
            <person name="Zhang Y."/>
            <person name="Zimin A.V."/>
            <person name="Baldwin J."/>
            <person name="Abdouelleil A."/>
            <person name="Abdulkadir J."/>
            <person name="Abebe A."/>
            <person name="Abera B."/>
            <person name="Abreu J."/>
            <person name="Acer S.C."/>
            <person name="Aftuck L."/>
            <person name="Alexander A."/>
            <person name="An P."/>
            <person name="Anderson E."/>
            <person name="Anderson S."/>
            <person name="Arachi H."/>
            <person name="Azer M."/>
            <person name="Bachantsang P."/>
            <person name="Barry A."/>
            <person name="Bayul T."/>
            <person name="Berlin A."/>
            <person name="Bessette D."/>
            <person name="Bloom T."/>
            <person name="Blye J."/>
            <person name="Boguslavskiy L."/>
            <person name="Bonnet C."/>
            <person name="Boukhgalter B."/>
            <person name="Bourzgui I."/>
            <person name="Brown A."/>
            <person name="Cahill P."/>
            <person name="Channer S."/>
            <person name="Cheshatsang Y."/>
            <person name="Chuda L."/>
            <person name="Citroen M."/>
            <person name="Collymore A."/>
            <person name="Cooke P."/>
            <person name="Costello M."/>
            <person name="D'Aco K."/>
            <person name="Daza R."/>
            <person name="De Haan G."/>
            <person name="DeGray S."/>
            <person name="DeMaso C."/>
            <person name="Dhargay N."/>
            <person name="Dooley K."/>
            <person name="Dooley E."/>
            <person name="Doricent M."/>
            <person name="Dorje P."/>
            <person name="Dorjee K."/>
            <person name="Dupes A."/>
            <person name="Elong R."/>
            <person name="Falk J."/>
            <person name="Farina A."/>
            <person name="Faro S."/>
            <person name="Ferguson D."/>
            <person name="Fisher S."/>
            <person name="Foley C.D."/>
            <person name="Franke A."/>
            <person name="Friedrich D."/>
            <person name="Gadbois L."/>
            <person name="Gearin G."/>
            <person name="Gearin C.R."/>
            <person name="Giannoukos G."/>
            <person name="Goode T."/>
            <person name="Graham J."/>
            <person name="Grandbois E."/>
            <person name="Grewal S."/>
            <person name="Gyaltsen K."/>
            <person name="Hafez N."/>
            <person name="Hagos B."/>
            <person name="Hall J."/>
            <person name="Henson C."/>
            <person name="Hollinger A."/>
            <person name="Honan T."/>
            <person name="Huard M.D."/>
            <person name="Hughes L."/>
            <person name="Hurhula B."/>
            <person name="Husby M.E."/>
            <person name="Kamat A."/>
            <person name="Kanga B."/>
            <person name="Kashin S."/>
            <person name="Khazanovich D."/>
            <person name="Kisner P."/>
            <person name="Lance K."/>
            <person name="Lara M."/>
            <person name="Lee W."/>
            <person name="Lennon N."/>
            <person name="Letendre F."/>
            <person name="LeVine R."/>
            <person name="Lipovsky A."/>
            <person name="Liu X."/>
            <person name="Liu J."/>
            <person name="Liu S."/>
            <person name="Lokyitsang T."/>
            <person name="Lokyitsang Y."/>
            <person name="Lubonja R."/>
            <person name="Lui A."/>
            <person name="MacDonald P."/>
            <person name="Magnisalis V."/>
            <person name="Maru K."/>
            <person name="Matthews C."/>
            <person name="McCusker W."/>
            <person name="McDonough S."/>
            <person name="Mehta T."/>
            <person name="Meldrim J."/>
            <person name="Meneus L."/>
            <person name="Mihai O."/>
            <person name="Mihalev A."/>
            <person name="Mihova T."/>
            <person name="Mittelman R."/>
            <person name="Mlenga V."/>
            <person name="Montmayeur A."/>
            <person name="Mulrain L."/>
            <person name="Navidi A."/>
            <person name="Naylor J."/>
            <person name="Negash T."/>
            <person name="Nguyen T."/>
            <person name="Nguyen N."/>
            <person name="Nicol R."/>
            <person name="Norbu C."/>
            <person name="Norbu N."/>
            <person name="Novod N."/>
            <person name="O'Neill B."/>
            <person name="Osman S."/>
            <person name="Markiewicz E."/>
            <person name="Oyono O.L."/>
            <person name="Patti C."/>
            <person name="Phunkhang P."/>
            <person name="Pierre F."/>
            <person name="Priest M."/>
            <person name="Raghuraman S."/>
            <person name="Rege F."/>
            <person name="Reyes R."/>
            <person name="Rise C."/>
            <person name="Rogov P."/>
            <person name="Ross K."/>
            <person name="Ryan E."/>
            <person name="Settipalli S."/>
            <person name="Shea T."/>
            <person name="Sherpa N."/>
            <person name="Shi L."/>
            <person name="Shih D."/>
            <person name="Sparrow T."/>
            <person name="Spaulding J."/>
            <person name="Stalker J."/>
            <person name="Stange-Thomann N."/>
            <person name="Stavropoulos S."/>
            <person name="Stone C."/>
            <person name="Strader C."/>
            <person name="Tesfaye S."/>
            <person name="Thomson T."/>
            <person name="Thoulutsang Y."/>
            <person name="Thoulutsang D."/>
            <person name="Topham K."/>
            <person name="Topping I."/>
            <person name="Tsamla T."/>
            <person name="Vassiliev H."/>
            <person name="Vo A."/>
            <person name="Wangchuk T."/>
            <person name="Wangdi T."/>
            <person name="Weiand M."/>
            <person name="Wilkinson J."/>
            <person name="Wilson A."/>
            <person name="Yadav S."/>
            <person name="Young G."/>
            <person name="Yu Q."/>
            <person name="Zembek L."/>
            <person name="Zhong D."/>
            <person name="Zimmer A."/>
            <person name="Zwirko Z."/>
            <person name="Jaffe D.B."/>
            <person name="Alvarez P."/>
            <person name="Brockman W."/>
            <person name="Butler J."/>
            <person name="Chin C."/>
            <person name="Gnerre S."/>
            <person name="Grabherr M."/>
            <person name="Kleber M."/>
            <person name="Mauceli E."/>
            <person name="MacCallum I."/>
        </authorList>
    </citation>
    <scope>NUCLEOTIDE SEQUENCE [LARGE SCALE GENOMIC DNA]</scope>
    <source>
        <strain evidence="2">MSH-3 / Tucson 14011-0111.49</strain>
    </source>
</reference>
<name>B4H5C7_DROPE</name>
<dbReference type="AlphaFoldDB" id="B4H5C7"/>
<proteinExistence type="predicted"/>
<dbReference type="OMA" id="PYSENNW"/>
<dbReference type="InterPro" id="IPR026698">
    <property type="entry name" value="UPF_C3orf38"/>
</dbReference>
<keyword evidence="2" id="KW-1185">Reference proteome</keyword>
<dbReference type="PhylomeDB" id="B4H5C7"/>
<dbReference type="OrthoDB" id="6407068at2759"/>
<dbReference type="KEGG" id="dpe:6601129"/>
<evidence type="ECO:0000313" key="2">
    <source>
        <dbReference type="Proteomes" id="UP000008744"/>
    </source>
</evidence>
<dbReference type="SMR" id="B4H5C7"/>
<dbReference type="PANTHER" id="PTHR21084">
    <property type="entry name" value="DENSE INCISORS"/>
    <property type="match status" value="1"/>
</dbReference>
<dbReference type="Pfam" id="PF15008">
    <property type="entry name" value="DUF4518"/>
    <property type="match status" value="1"/>
</dbReference>
<evidence type="ECO:0000313" key="1">
    <source>
        <dbReference type="EMBL" id="EDW32979.1"/>
    </source>
</evidence>
<dbReference type="EMBL" id="CH479211">
    <property type="protein sequence ID" value="EDW32979.1"/>
    <property type="molecule type" value="Genomic_DNA"/>
</dbReference>
<sequence length="278" mass="31908">MPISEVYKKGLRDFLLNEKNTIVLMQLAKSTTKNVCKIKDPEEALDYLIAHVEDIHILLSKRLITRELLFMYVHRRLPGIATNFTKADLVSKVIKYWEQQQTVEPINTPKNEEEYPIHTMARKFGEWFFERFNSDCLSLVDLWDDAALHLTILASDGVSVHECETAPEVLSVLISTRNQFGFVFNPNLTHCGIQGRMDSYGQVLVLSCGTLHTTESCVGVFECVFALLRDPYSENNWKPKRLKCLLKSEVEPRILHSLRECETLQTALALPVHNEELD</sequence>
<protein>
    <submittedName>
        <fullName evidence="1">GL16113</fullName>
    </submittedName>
</protein>
<gene>
    <name evidence="1" type="primary">Dper\GL16113</name>
    <name evidence="1" type="ORF">Dper_GL16113</name>
</gene>
<organism evidence="2">
    <name type="scientific">Drosophila persimilis</name>
    <name type="common">Fruit fly</name>
    <dbReference type="NCBI Taxonomy" id="7234"/>
    <lineage>
        <taxon>Eukaryota</taxon>
        <taxon>Metazoa</taxon>
        <taxon>Ecdysozoa</taxon>
        <taxon>Arthropoda</taxon>
        <taxon>Hexapoda</taxon>
        <taxon>Insecta</taxon>
        <taxon>Pterygota</taxon>
        <taxon>Neoptera</taxon>
        <taxon>Endopterygota</taxon>
        <taxon>Diptera</taxon>
        <taxon>Brachycera</taxon>
        <taxon>Muscomorpha</taxon>
        <taxon>Ephydroidea</taxon>
        <taxon>Drosophilidae</taxon>
        <taxon>Drosophila</taxon>
        <taxon>Sophophora</taxon>
    </lineage>
</organism>
<dbReference type="STRING" id="7234.B4H5C7"/>
<dbReference type="HOGENOM" id="CLU_060119_0_0_1"/>
<dbReference type="PANTHER" id="PTHR21084:SF1">
    <property type="entry name" value="DENSE INCISORS"/>
    <property type="match status" value="1"/>
</dbReference>